<sequence>MTHNAGNADALRSHKAESLKKTRHELELAVRRIINENPKRVKKGTSLSPASVAKEADVERSTLYRYHEPVLTEIRRMNDATPQKKLREKHSELADANVKAKEYRIMLEEEQANLAQMARQNYALNLRIKEMEGMLRDRDLLIAELQRGNLKVIPVGKK</sequence>
<evidence type="ECO:0000256" key="1">
    <source>
        <dbReference type="SAM" id="Coils"/>
    </source>
</evidence>
<keyword evidence="3" id="KW-1185">Reference proteome</keyword>
<dbReference type="STRING" id="697282.Mettu_0359"/>
<feature type="coiled-coil region" evidence="1">
    <location>
        <begin position="93"/>
        <end position="127"/>
    </location>
</feature>
<dbReference type="eggNOG" id="ENOG5034051">
    <property type="taxonomic scope" value="Bacteria"/>
</dbReference>
<keyword evidence="1" id="KW-0175">Coiled coil</keyword>
<evidence type="ECO:0000313" key="3">
    <source>
        <dbReference type="Proteomes" id="UP000004664"/>
    </source>
</evidence>
<protein>
    <submittedName>
        <fullName evidence="2">Uncharacterized protein</fullName>
    </submittedName>
</protein>
<dbReference type="RefSeq" id="WP_006889571.1">
    <property type="nucleotide sequence ID" value="NZ_JH109152.1"/>
</dbReference>
<accession>G3IUI1</accession>
<dbReference type="EMBL" id="JH109152">
    <property type="protein sequence ID" value="EGW21591.1"/>
    <property type="molecule type" value="Genomic_DNA"/>
</dbReference>
<dbReference type="AlphaFoldDB" id="G3IUI1"/>
<gene>
    <name evidence="2" type="ORF">Mettu_0359</name>
</gene>
<evidence type="ECO:0000313" key="2">
    <source>
        <dbReference type="EMBL" id="EGW21591.1"/>
    </source>
</evidence>
<proteinExistence type="predicted"/>
<name>G3IUI1_METTV</name>
<reference evidence="2 3" key="1">
    <citation type="submission" date="2011-06" db="EMBL/GenBank/DDBJ databases">
        <title>Genomic sequence of Methylobacter tundripaludum SV96.</title>
        <authorList>
            <consortium name="US DOE Joint Genome Institute"/>
            <person name="Lucas S."/>
            <person name="Han J."/>
            <person name="Lapidus A."/>
            <person name="Cheng J.-F."/>
            <person name="Goodwin L."/>
            <person name="Pitluck S."/>
            <person name="Held B."/>
            <person name="Detter J.C."/>
            <person name="Han C."/>
            <person name="Tapia R."/>
            <person name="Land M."/>
            <person name="Hauser L."/>
            <person name="Kyrpides N."/>
            <person name="Ivanova N."/>
            <person name="Ovchinnikova G."/>
            <person name="Pagani I."/>
            <person name="Klotz M.G."/>
            <person name="Dispirito A.A."/>
            <person name="Murrell J.C."/>
            <person name="Dunfield P."/>
            <person name="Kalyuzhnaya M.G."/>
            <person name="Svenning M."/>
            <person name="Trotsenko Y.A."/>
            <person name="Stein L.Y."/>
            <person name="Woyke T."/>
        </authorList>
    </citation>
    <scope>NUCLEOTIDE SEQUENCE [LARGE SCALE GENOMIC DNA]</scope>
    <source>
        <strain evidence="3">ATCC BAA-1195 / DSM 17260 / SV96</strain>
    </source>
</reference>
<dbReference type="Proteomes" id="UP000004664">
    <property type="component" value="Unassembled WGS sequence"/>
</dbReference>
<dbReference type="HOGENOM" id="CLU_1601333_0_0_6"/>
<organism evidence="2 3">
    <name type="scientific">Methylobacter tundripaludum (strain ATCC BAA-1195 / DSM 17260 / SV96)</name>
    <dbReference type="NCBI Taxonomy" id="697282"/>
    <lineage>
        <taxon>Bacteria</taxon>
        <taxon>Pseudomonadati</taxon>
        <taxon>Pseudomonadota</taxon>
        <taxon>Gammaproteobacteria</taxon>
        <taxon>Methylococcales</taxon>
        <taxon>Methylococcaceae</taxon>
        <taxon>Methylobacter</taxon>
    </lineage>
</organism>